<evidence type="ECO:0000313" key="2">
    <source>
        <dbReference type="Proteomes" id="UP001218104"/>
    </source>
</evidence>
<name>A0AAJ5ZUQ5_LIMFE</name>
<sequence length="519" mass="60192">MGFLEKLKLNNEFPIIFIGSGITKRYFKNAPTWDELLQKLWKEAELKETYYSRYDEISQDCDSDFEIYTRIANELERKFDKSFYEGKIKIGKLTPEIAHDEKKSPFRYRIAEIYSGLELRDNINDELTLFQQMLQKAKIIVTTNYDGFIEKQFDNKIKVKVGNNGLFEKSSNINELYKIHGSSSSPNSIVITSSDYQKLDRTSAIVNAKILSQLTESPILFLGYSLTDENIRSLLKDLSDNMPFSIEDAAGRIGVVNYEKGLNNINEVMHEDFGVHYTKISTDNYIDIYKKVAKIDQGISPNEIAKYQDAFRQIIDTKGKEGQLKHVFTSFVDLNKLPETLKNKNLVVAFGDNRYLYKYPDYVDYIKSYFLEKDGMPIEIAIKFIMKQPTTSTLPVSRYLSQLGKGVTLSNQEKDKINKRLGNFGSIGDLKIGFVSNKYNNILKKMDFNNPQELFNNEIKYYLKLEYFAAHIGDFSQETAFNLIKYILENEKDSLINDTVCRKLFMAYSLKYEKIFNKL</sequence>
<gene>
    <name evidence="1" type="ORF">P8634_08690</name>
</gene>
<dbReference type="EMBL" id="CP121468">
    <property type="protein sequence ID" value="WFR88839.1"/>
    <property type="molecule type" value="Genomic_DNA"/>
</dbReference>
<dbReference type="AlphaFoldDB" id="A0AAJ5ZUQ5"/>
<reference evidence="1" key="1">
    <citation type="submission" date="2023-04" db="EMBL/GenBank/DDBJ databases">
        <title>Genomic of Limosilactobacillus fermentum MSJK0025.</title>
        <authorList>
            <person name="Yang S."/>
        </authorList>
    </citation>
    <scope>NUCLEOTIDE SEQUENCE</scope>
    <source>
        <strain evidence="1">MSJK0025</strain>
    </source>
</reference>
<dbReference type="PIRSF" id="PIRSF014677">
    <property type="entry name" value="UCP014677"/>
    <property type="match status" value="1"/>
</dbReference>
<protein>
    <submittedName>
        <fullName evidence="1">SIR2 family protein</fullName>
    </submittedName>
</protein>
<organism evidence="1 2">
    <name type="scientific">Limosilactobacillus fermentum</name>
    <name type="common">Lactobacillus fermentum</name>
    <dbReference type="NCBI Taxonomy" id="1613"/>
    <lineage>
        <taxon>Bacteria</taxon>
        <taxon>Bacillati</taxon>
        <taxon>Bacillota</taxon>
        <taxon>Bacilli</taxon>
        <taxon>Lactobacillales</taxon>
        <taxon>Lactobacillaceae</taxon>
        <taxon>Limosilactobacillus</taxon>
    </lineage>
</organism>
<accession>A0AAJ5ZUQ5</accession>
<dbReference type="Proteomes" id="UP001218104">
    <property type="component" value="Chromosome"/>
</dbReference>
<proteinExistence type="predicted"/>
<evidence type="ECO:0000313" key="1">
    <source>
        <dbReference type="EMBL" id="WFR88839.1"/>
    </source>
</evidence>
<dbReference type="Pfam" id="PF13289">
    <property type="entry name" value="SIR2_2"/>
    <property type="match status" value="1"/>
</dbReference>
<dbReference type="InterPro" id="IPR011202">
    <property type="entry name" value="UCP014677"/>
</dbReference>
<dbReference type="RefSeq" id="WP_278319057.1">
    <property type="nucleotide sequence ID" value="NZ_CP053314.1"/>
</dbReference>